<feature type="domain" description="Solute-binding protein family 5" evidence="2">
    <location>
        <begin position="85"/>
        <end position="419"/>
    </location>
</feature>
<dbReference type="PIRSF" id="PIRSF002741">
    <property type="entry name" value="MppA"/>
    <property type="match status" value="1"/>
</dbReference>
<evidence type="ECO:0000313" key="3">
    <source>
        <dbReference type="EMBL" id="GAA1994151.1"/>
    </source>
</evidence>
<reference evidence="4" key="1">
    <citation type="journal article" date="2019" name="Int. J. Syst. Evol. Microbiol.">
        <title>The Global Catalogue of Microorganisms (GCM) 10K type strain sequencing project: providing services to taxonomists for standard genome sequencing and annotation.</title>
        <authorList>
            <consortium name="The Broad Institute Genomics Platform"/>
            <consortium name="The Broad Institute Genome Sequencing Center for Infectious Disease"/>
            <person name="Wu L."/>
            <person name="Ma J."/>
        </authorList>
    </citation>
    <scope>NUCLEOTIDE SEQUENCE [LARGE SCALE GENOMIC DNA]</scope>
    <source>
        <strain evidence="4">JCM 14902</strain>
    </source>
</reference>
<protein>
    <submittedName>
        <fullName evidence="3">ABC transporter substrate-binding protein</fullName>
    </submittedName>
</protein>
<dbReference type="Pfam" id="PF00496">
    <property type="entry name" value="SBP_bac_5"/>
    <property type="match status" value="1"/>
</dbReference>
<evidence type="ECO:0000313" key="4">
    <source>
        <dbReference type="Proteomes" id="UP001500326"/>
    </source>
</evidence>
<comment type="caution">
    <text evidence="3">The sequence shown here is derived from an EMBL/GenBank/DDBJ whole genome shotgun (WGS) entry which is preliminary data.</text>
</comment>
<sequence length="514" mass="55017">MIRWKKVASAAAIAAAAALIMTGCAGGGGTTDGGGGDSGRADRLTLTAIIGPTSYDIGAGAEYGNRSPFFQAVFDTLLQKNSKGEIEPWLATAWEYNEDNTVLTLTLRDDVTFTDGTPLDAAAVVGSLERFRDGTSPQAATLAGKEFAAVDDTTVTITQDAPDPSLVNLLSIAPGLIQAPSSFDDPDSATNPVGSGPYVLDTAASVTGTTYVYTANPDYWNPDVVKYDNLTINVIEDPTATLNALKAGEANGAKIVTNDTIPEIESSGWTIESNELDFQGLLLFDRAGTMAPELADVKVRQAINMAFDREALLQALQSGYGTVTEQVFPTTSVGYDDALDSTYAYDPDAAKELLADAGYPDGFTLNMMSTPAFQTTFDLVAQQLADIGITVNYTDPGASNFITDMLAPKYPATWMQLEQNPDWQLINFMIAPQATFNPFHSEDPKVNEYITTIQMGTEDEAAQATADLNAYLVDQAWFAPFFRVQGTFAVDANTNLEFWPTNAYPSIFGFSPKS</sequence>
<gene>
    <name evidence="3" type="ORF">GCM10009777_32270</name>
</gene>
<keyword evidence="4" id="KW-1185">Reference proteome</keyword>
<dbReference type="SUPFAM" id="SSF53850">
    <property type="entry name" value="Periplasmic binding protein-like II"/>
    <property type="match status" value="1"/>
</dbReference>
<evidence type="ECO:0000256" key="1">
    <source>
        <dbReference type="SAM" id="SignalP"/>
    </source>
</evidence>
<proteinExistence type="predicted"/>
<dbReference type="Gene3D" id="3.40.190.10">
    <property type="entry name" value="Periplasmic binding protein-like II"/>
    <property type="match status" value="1"/>
</dbReference>
<dbReference type="PANTHER" id="PTHR30290">
    <property type="entry name" value="PERIPLASMIC BINDING COMPONENT OF ABC TRANSPORTER"/>
    <property type="match status" value="1"/>
</dbReference>
<keyword evidence="1" id="KW-0732">Signal</keyword>
<evidence type="ECO:0000259" key="2">
    <source>
        <dbReference type="Pfam" id="PF00496"/>
    </source>
</evidence>
<organism evidence="3 4">
    <name type="scientific">Microbacterium pumilum</name>
    <dbReference type="NCBI Taxonomy" id="344165"/>
    <lineage>
        <taxon>Bacteria</taxon>
        <taxon>Bacillati</taxon>
        <taxon>Actinomycetota</taxon>
        <taxon>Actinomycetes</taxon>
        <taxon>Micrococcales</taxon>
        <taxon>Microbacteriaceae</taxon>
        <taxon>Microbacterium</taxon>
    </lineage>
</organism>
<dbReference type="InterPro" id="IPR030678">
    <property type="entry name" value="Peptide/Ni-bd"/>
</dbReference>
<dbReference type="RefSeq" id="WP_344064574.1">
    <property type="nucleotide sequence ID" value="NZ_BAAAOH010000001.1"/>
</dbReference>
<dbReference type="EMBL" id="BAAAOH010000001">
    <property type="protein sequence ID" value="GAA1994151.1"/>
    <property type="molecule type" value="Genomic_DNA"/>
</dbReference>
<name>A0ABP5EBK2_9MICO</name>
<feature type="chain" id="PRO_5047476151" evidence="1">
    <location>
        <begin position="26"/>
        <end position="514"/>
    </location>
</feature>
<feature type="signal peptide" evidence="1">
    <location>
        <begin position="1"/>
        <end position="25"/>
    </location>
</feature>
<dbReference type="Proteomes" id="UP001500326">
    <property type="component" value="Unassembled WGS sequence"/>
</dbReference>
<dbReference type="Gene3D" id="3.10.105.10">
    <property type="entry name" value="Dipeptide-binding Protein, Domain 3"/>
    <property type="match status" value="1"/>
</dbReference>
<accession>A0ABP5EBK2</accession>
<dbReference type="InterPro" id="IPR000914">
    <property type="entry name" value="SBP_5_dom"/>
</dbReference>
<dbReference type="InterPro" id="IPR039424">
    <property type="entry name" value="SBP_5"/>
</dbReference>
<dbReference type="PROSITE" id="PS51257">
    <property type="entry name" value="PROKAR_LIPOPROTEIN"/>
    <property type="match status" value="1"/>
</dbReference>